<accession>A0A6J7R346</accession>
<proteinExistence type="predicted"/>
<evidence type="ECO:0000259" key="2">
    <source>
        <dbReference type="Pfam" id="PF19289"/>
    </source>
</evidence>
<dbReference type="GO" id="GO:0006508">
    <property type="term" value="P:proteolysis"/>
    <property type="evidence" value="ECO:0007669"/>
    <property type="project" value="InterPro"/>
</dbReference>
<evidence type="ECO:0000313" key="3">
    <source>
        <dbReference type="EMBL" id="CAB5021374.1"/>
    </source>
</evidence>
<dbReference type="Gene3D" id="3.30.2290.10">
    <property type="entry name" value="PmbA/TldD superfamily"/>
    <property type="match status" value="1"/>
</dbReference>
<dbReference type="GO" id="GO:0008237">
    <property type="term" value="F:metallopeptidase activity"/>
    <property type="evidence" value="ECO:0007669"/>
    <property type="project" value="InterPro"/>
</dbReference>
<dbReference type="SUPFAM" id="SSF111283">
    <property type="entry name" value="Putative modulator of DNA gyrase, PmbA/TldD"/>
    <property type="match status" value="1"/>
</dbReference>
<dbReference type="EMBL" id="CAFBOZ010000295">
    <property type="protein sequence ID" value="CAB5021374.1"/>
    <property type="molecule type" value="Genomic_DNA"/>
</dbReference>
<reference evidence="3" key="1">
    <citation type="submission" date="2020-05" db="EMBL/GenBank/DDBJ databases">
        <authorList>
            <person name="Chiriac C."/>
            <person name="Salcher M."/>
            <person name="Ghai R."/>
            <person name="Kavagutti S V."/>
        </authorList>
    </citation>
    <scope>NUCLEOTIDE SEQUENCE</scope>
</reference>
<dbReference type="InterPro" id="IPR036059">
    <property type="entry name" value="TldD/PmbA_sf"/>
</dbReference>
<organism evidence="3">
    <name type="scientific">freshwater metagenome</name>
    <dbReference type="NCBI Taxonomy" id="449393"/>
    <lineage>
        <taxon>unclassified sequences</taxon>
        <taxon>metagenomes</taxon>
        <taxon>ecological metagenomes</taxon>
    </lineage>
</organism>
<dbReference type="AlphaFoldDB" id="A0A6J7R346"/>
<evidence type="ECO:0000256" key="1">
    <source>
        <dbReference type="SAM" id="MobiDB-lite"/>
    </source>
</evidence>
<dbReference type="InterPro" id="IPR035068">
    <property type="entry name" value="TldD/PmbA_N"/>
</dbReference>
<gene>
    <name evidence="3" type="ORF">UFOPK3992_01733</name>
</gene>
<feature type="region of interest" description="Disordered" evidence="1">
    <location>
        <begin position="93"/>
        <end position="114"/>
    </location>
</feature>
<dbReference type="InterPro" id="IPR045569">
    <property type="entry name" value="Metalloprtase-TldD/E_C"/>
</dbReference>
<dbReference type="Pfam" id="PF19289">
    <property type="entry name" value="PmbA_TldD_3rd"/>
    <property type="match status" value="1"/>
</dbReference>
<dbReference type="PANTHER" id="PTHR43666">
    <property type="entry name" value="TLDD PROTEIN"/>
    <property type="match status" value="1"/>
</dbReference>
<feature type="domain" description="Metalloprotease TldD/E C-terminal" evidence="2">
    <location>
        <begin position="227"/>
        <end position="459"/>
    </location>
</feature>
<protein>
    <submittedName>
        <fullName evidence="3">Unannotated protein</fullName>
    </submittedName>
</protein>
<dbReference type="PANTHER" id="PTHR43666:SF1">
    <property type="entry name" value="CONSERVED PROTEIN"/>
    <property type="match status" value="1"/>
</dbReference>
<name>A0A6J7R346_9ZZZZ</name>
<sequence>MSSLTPIAPHEVAERALAAAGDGAAALVTVSSEADLRWANSMLTTNGERISTTLTVVATAAVEGGTSMGQASGPVRSELDIEALVERARVTASNGTAAADAQPPVSGGTSASDWRDPAPMTSGDEFAALAPQLGEAFARGRADGVEHFGYAEHEVATTLLAASSGLRLRHVQPTARLELTAKSHSRTRSAWAGRAGRTMAGFSVPLLDDELRQGLGWQGRSVEIAPGRHDTILSPSAVADMLVYLLWSSSARDAAEGRTVFSKPGGGTRVGDTLTAAPLTLTSDPRDPELPSSPFVTSTWSSSMSSAFDLGLPLQPTSWITDGLLTSLVSTRHSAADLGVAATPMIDGLRLTHADGRGSLDDLVRRTERGLLVTCLWYIREVDPRTLLLTGLTRDGVYLVEGGEVVGSVGNYRFNVSPVDMLAQVRDTSETAPTLPREWGDYFTRAAAPAALIEGFNLSTRSDAL</sequence>